<dbReference type="SUPFAM" id="SSF54060">
    <property type="entry name" value="His-Me finger endonucleases"/>
    <property type="match status" value="1"/>
</dbReference>
<reference evidence="5" key="2">
    <citation type="submission" date="2021-04" db="EMBL/GenBank/DDBJ databases">
        <authorList>
            <person name="Gilroy R."/>
        </authorList>
    </citation>
    <scope>NUCLEOTIDE SEQUENCE</scope>
    <source>
        <strain evidence="5">ChiHjej12B11-16260</strain>
    </source>
</reference>
<gene>
    <name evidence="5" type="ORF">H9982_00645</name>
</gene>
<dbReference type="Proteomes" id="UP000824246">
    <property type="component" value="Unassembled WGS sequence"/>
</dbReference>
<protein>
    <submittedName>
        <fullName evidence="5">Endonuclease</fullName>
    </submittedName>
</protein>
<dbReference type="Pfam" id="PF04231">
    <property type="entry name" value="Endonuclease_1"/>
    <property type="match status" value="1"/>
</dbReference>
<accession>A0A9D2AP38</accession>
<evidence type="ECO:0000256" key="2">
    <source>
        <dbReference type="ARBA" id="ARBA00022722"/>
    </source>
</evidence>
<keyword evidence="2" id="KW-0540">Nuclease</keyword>
<proteinExistence type="inferred from homology"/>
<evidence type="ECO:0000313" key="5">
    <source>
        <dbReference type="EMBL" id="HIX44710.1"/>
    </source>
</evidence>
<dbReference type="PANTHER" id="PTHR33607:SF2">
    <property type="entry name" value="ENDONUCLEASE-1"/>
    <property type="match status" value="1"/>
</dbReference>
<sequence length="683" mass="74050">MMDRKRFYLIGIALVSSAFLSIAEVPAGYYDSAVGKSGNALQKALSNLIGDRELGYDNLWEAYRTTDRRDDGKVWDMYSSTTDFVFGSDQCGGYSREGDCYNREHSVPKSWLGGNKYSDAHVVVPTDGYVNNRRSNMPFGEVGSTSYVSNGGFSRVGTCSVAGYSGTVFEPADEYKGDFARIYFYMATRYTTACGGWSGEGSSVFSGSFPYLKDWTREMMLRWHREDPVSEKEVNRNDAVYQLQGNRNPFIDYPELVDLIFGEQTSTPFTPGATAYIESPAAGSTIEVGTVVLGTAQSSATKTVALRGYNLSGNITLSLSGTNVAYFSLSQNTVDGEAVNNGVSIDVTYTPTVVGTHTATLVLSGGGLTVSHNVPLSGTAREGFAALSATEINENSFMAQWSAHSQATDYELSVWHVESGTSVEEQILIDETFTADPDWETSGYTNIENEGLRLASGSDNGSITTPPLDLSGTPATLIVTCSPYRSSDNSHLYVSVDGTQVADVDCSDGEVTETITLPIATTTSTVTFLAKEGARVYLKHVVIKKGGGATLELVEGYPRHVGNVLQYEVTGLTEQQEYRYSVKAYNGETLLDESNIVEVSTSLATTEKLTMPDGLYVYAYGGKIYVDGAPADARLYYYSIDGRLCGTRTLHAQRESVMPAKEGIYIVQIVTSNGSFATRVMVH</sequence>
<evidence type="ECO:0000313" key="6">
    <source>
        <dbReference type="Proteomes" id="UP000824246"/>
    </source>
</evidence>
<dbReference type="InterPro" id="IPR044925">
    <property type="entry name" value="His-Me_finger_sf"/>
</dbReference>
<dbReference type="EMBL" id="DXFB01000015">
    <property type="protein sequence ID" value="HIX44710.1"/>
    <property type="molecule type" value="Genomic_DNA"/>
</dbReference>
<dbReference type="AlphaFoldDB" id="A0A9D2AP38"/>
<keyword evidence="3" id="KW-0378">Hydrolase</keyword>
<dbReference type="GO" id="GO:0004519">
    <property type="term" value="F:endonuclease activity"/>
    <property type="evidence" value="ECO:0007669"/>
    <property type="project" value="UniProtKB-KW"/>
</dbReference>
<evidence type="ECO:0000256" key="1">
    <source>
        <dbReference type="ARBA" id="ARBA00006429"/>
    </source>
</evidence>
<comment type="caution">
    <text evidence="5">The sequence shown here is derived from an EMBL/GenBank/DDBJ whole genome shotgun (WGS) entry which is preliminary data.</text>
</comment>
<evidence type="ECO:0000256" key="4">
    <source>
        <dbReference type="SAM" id="SignalP"/>
    </source>
</evidence>
<dbReference type="InterPro" id="IPR036116">
    <property type="entry name" value="FN3_sf"/>
</dbReference>
<keyword evidence="4" id="KW-0732">Signal</keyword>
<dbReference type="GO" id="GO:0016787">
    <property type="term" value="F:hydrolase activity"/>
    <property type="evidence" value="ECO:0007669"/>
    <property type="project" value="UniProtKB-KW"/>
</dbReference>
<name>A0A9D2AP38_9BACT</name>
<reference evidence="5" key="1">
    <citation type="journal article" date="2021" name="PeerJ">
        <title>Extensive microbial diversity within the chicken gut microbiome revealed by metagenomics and culture.</title>
        <authorList>
            <person name="Gilroy R."/>
            <person name="Ravi A."/>
            <person name="Getino M."/>
            <person name="Pursley I."/>
            <person name="Horton D.L."/>
            <person name="Alikhan N.F."/>
            <person name="Baker D."/>
            <person name="Gharbi K."/>
            <person name="Hall N."/>
            <person name="Watson M."/>
            <person name="Adriaenssens E.M."/>
            <person name="Foster-Nyarko E."/>
            <person name="Jarju S."/>
            <person name="Secka A."/>
            <person name="Antonio M."/>
            <person name="Oren A."/>
            <person name="Chaudhuri R.R."/>
            <person name="La Ragione R."/>
            <person name="Hildebrand F."/>
            <person name="Pallen M.J."/>
        </authorList>
    </citation>
    <scope>NUCLEOTIDE SEQUENCE</scope>
    <source>
        <strain evidence="5">ChiHjej12B11-16260</strain>
    </source>
</reference>
<feature type="signal peptide" evidence="4">
    <location>
        <begin position="1"/>
        <end position="23"/>
    </location>
</feature>
<evidence type="ECO:0000256" key="3">
    <source>
        <dbReference type="ARBA" id="ARBA00022801"/>
    </source>
</evidence>
<dbReference type="InterPro" id="IPR007346">
    <property type="entry name" value="Endonuclease-I"/>
</dbReference>
<keyword evidence="5" id="KW-0255">Endonuclease</keyword>
<dbReference type="PANTHER" id="PTHR33607">
    <property type="entry name" value="ENDONUCLEASE-1"/>
    <property type="match status" value="1"/>
</dbReference>
<dbReference type="Gene3D" id="2.60.40.10">
    <property type="entry name" value="Immunoglobulins"/>
    <property type="match status" value="2"/>
</dbReference>
<dbReference type="InterPro" id="IPR013783">
    <property type="entry name" value="Ig-like_fold"/>
</dbReference>
<organism evidence="5 6">
    <name type="scientific">Candidatus Barnesiella excrementipullorum</name>
    <dbReference type="NCBI Taxonomy" id="2838479"/>
    <lineage>
        <taxon>Bacteria</taxon>
        <taxon>Pseudomonadati</taxon>
        <taxon>Bacteroidota</taxon>
        <taxon>Bacteroidia</taxon>
        <taxon>Bacteroidales</taxon>
        <taxon>Barnesiellaceae</taxon>
        <taxon>Barnesiella</taxon>
    </lineage>
</organism>
<comment type="similarity">
    <text evidence="1">Belongs to the EndA/NucM nuclease family.</text>
</comment>
<dbReference type="SUPFAM" id="SSF49265">
    <property type="entry name" value="Fibronectin type III"/>
    <property type="match status" value="1"/>
</dbReference>
<feature type="chain" id="PRO_5038758072" evidence="4">
    <location>
        <begin position="24"/>
        <end position="683"/>
    </location>
</feature>